<organism evidence="5 6">
    <name type="scientific">Nocardia acididurans</name>
    <dbReference type="NCBI Taxonomy" id="2802282"/>
    <lineage>
        <taxon>Bacteria</taxon>
        <taxon>Bacillati</taxon>
        <taxon>Actinomycetota</taxon>
        <taxon>Actinomycetes</taxon>
        <taxon>Mycobacteriales</taxon>
        <taxon>Nocardiaceae</taxon>
        <taxon>Nocardia</taxon>
    </lineage>
</organism>
<dbReference type="InterPro" id="IPR036390">
    <property type="entry name" value="WH_DNA-bd_sf"/>
</dbReference>
<dbReference type="PANTHER" id="PTHR33204:SF37">
    <property type="entry name" value="HTH-TYPE TRANSCRIPTIONAL REGULATOR YODB"/>
    <property type="match status" value="1"/>
</dbReference>
<dbReference type="Proteomes" id="UP000602198">
    <property type="component" value="Unassembled WGS sequence"/>
</dbReference>
<dbReference type="InterPro" id="IPR036388">
    <property type="entry name" value="WH-like_DNA-bd_sf"/>
</dbReference>
<keyword evidence="3" id="KW-0804">Transcription</keyword>
<proteinExistence type="predicted"/>
<name>A0ABS1MDH9_9NOCA</name>
<dbReference type="Gene3D" id="1.10.10.10">
    <property type="entry name" value="Winged helix-like DNA-binding domain superfamily/Winged helix DNA-binding domain"/>
    <property type="match status" value="1"/>
</dbReference>
<dbReference type="PANTHER" id="PTHR33204">
    <property type="entry name" value="TRANSCRIPTIONAL REGULATOR, MARR FAMILY"/>
    <property type="match status" value="1"/>
</dbReference>
<evidence type="ECO:0000256" key="2">
    <source>
        <dbReference type="ARBA" id="ARBA00023125"/>
    </source>
</evidence>
<protein>
    <submittedName>
        <fullName evidence="5">Helix-turn-helix transcriptional regulator</fullName>
    </submittedName>
</protein>
<dbReference type="PROSITE" id="PS51118">
    <property type="entry name" value="HTH_HXLR"/>
    <property type="match status" value="1"/>
</dbReference>
<dbReference type="SUPFAM" id="SSF46785">
    <property type="entry name" value="Winged helix' DNA-binding domain"/>
    <property type="match status" value="1"/>
</dbReference>
<dbReference type="InterPro" id="IPR002577">
    <property type="entry name" value="HTH_HxlR"/>
</dbReference>
<sequence length="111" mass="12060">MPTPQPGRPVRGSTTGRPLMAALDLLGRRWTLRIIWELRDGPVGPRPLLARCEGLSSSVLYQRLTELTRAAVIASSPAGYELTPLGARLREALAPLDAWSAEWAEICSDPA</sequence>
<evidence type="ECO:0000313" key="5">
    <source>
        <dbReference type="EMBL" id="MBL1078626.1"/>
    </source>
</evidence>
<keyword evidence="2" id="KW-0238">DNA-binding</keyword>
<keyword evidence="6" id="KW-1185">Reference proteome</keyword>
<evidence type="ECO:0000259" key="4">
    <source>
        <dbReference type="PROSITE" id="PS51118"/>
    </source>
</evidence>
<evidence type="ECO:0000256" key="1">
    <source>
        <dbReference type="ARBA" id="ARBA00023015"/>
    </source>
</evidence>
<reference evidence="5 6" key="1">
    <citation type="submission" date="2021-01" db="EMBL/GenBank/DDBJ databases">
        <title>WGS of actinomycetes isolated from Thailand.</title>
        <authorList>
            <person name="Thawai C."/>
        </authorList>
    </citation>
    <scope>NUCLEOTIDE SEQUENCE [LARGE SCALE GENOMIC DNA]</scope>
    <source>
        <strain evidence="5 6">LPG 2</strain>
    </source>
</reference>
<evidence type="ECO:0000313" key="6">
    <source>
        <dbReference type="Proteomes" id="UP000602198"/>
    </source>
</evidence>
<dbReference type="EMBL" id="JAERRJ010000012">
    <property type="protein sequence ID" value="MBL1078626.1"/>
    <property type="molecule type" value="Genomic_DNA"/>
</dbReference>
<dbReference type="RefSeq" id="WP_201954236.1">
    <property type="nucleotide sequence ID" value="NZ_JAERRJ010000012.1"/>
</dbReference>
<gene>
    <name evidence="5" type="ORF">JK358_29900</name>
</gene>
<feature type="domain" description="HTH hxlR-type" evidence="4">
    <location>
        <begin position="17"/>
        <end position="108"/>
    </location>
</feature>
<keyword evidence="1" id="KW-0805">Transcription regulation</keyword>
<dbReference type="Pfam" id="PF01638">
    <property type="entry name" value="HxlR"/>
    <property type="match status" value="1"/>
</dbReference>
<accession>A0ABS1MDH9</accession>
<evidence type="ECO:0000256" key="3">
    <source>
        <dbReference type="ARBA" id="ARBA00023163"/>
    </source>
</evidence>
<comment type="caution">
    <text evidence="5">The sequence shown here is derived from an EMBL/GenBank/DDBJ whole genome shotgun (WGS) entry which is preliminary data.</text>
</comment>